<evidence type="ECO:0000313" key="2">
    <source>
        <dbReference type="Proteomes" id="UP001432027"/>
    </source>
</evidence>
<sequence length="111" mass="12720">MKRKLRKSMIWFGRSFTVRRRFSLSKNGLEKINYTMSTSTDQGECWGQATIYLRPPSGSAKTPNGSNDTPDPFNALCAYNLCKSESSVMFINSLKDEKAFRAFEKKFMHSD</sequence>
<reference evidence="1" key="1">
    <citation type="submission" date="2023-10" db="EMBL/GenBank/DDBJ databases">
        <title>Genome assembly of Pristionchus species.</title>
        <authorList>
            <person name="Yoshida K."/>
            <person name="Sommer R.J."/>
        </authorList>
    </citation>
    <scope>NUCLEOTIDE SEQUENCE</scope>
    <source>
        <strain evidence="1">RS0144</strain>
    </source>
</reference>
<protein>
    <recommendedName>
        <fullName evidence="3">MATH domain-containing protein</fullName>
    </recommendedName>
</protein>
<dbReference type="AlphaFoldDB" id="A0AAV5SRH6"/>
<gene>
    <name evidence="1" type="ORF">PENTCL1PPCAC_7385</name>
</gene>
<dbReference type="Proteomes" id="UP001432027">
    <property type="component" value="Unassembled WGS sequence"/>
</dbReference>
<accession>A0AAV5SRH6</accession>
<proteinExistence type="predicted"/>
<comment type="caution">
    <text evidence="1">The sequence shown here is derived from an EMBL/GenBank/DDBJ whole genome shotgun (WGS) entry which is preliminary data.</text>
</comment>
<dbReference type="EMBL" id="BTSX01000002">
    <property type="protein sequence ID" value="GMS85210.1"/>
    <property type="molecule type" value="Genomic_DNA"/>
</dbReference>
<organism evidence="1 2">
    <name type="scientific">Pristionchus entomophagus</name>
    <dbReference type="NCBI Taxonomy" id="358040"/>
    <lineage>
        <taxon>Eukaryota</taxon>
        <taxon>Metazoa</taxon>
        <taxon>Ecdysozoa</taxon>
        <taxon>Nematoda</taxon>
        <taxon>Chromadorea</taxon>
        <taxon>Rhabditida</taxon>
        <taxon>Rhabditina</taxon>
        <taxon>Diplogasteromorpha</taxon>
        <taxon>Diplogasteroidea</taxon>
        <taxon>Neodiplogasteridae</taxon>
        <taxon>Pristionchus</taxon>
    </lineage>
</organism>
<evidence type="ECO:0008006" key="3">
    <source>
        <dbReference type="Google" id="ProtNLM"/>
    </source>
</evidence>
<name>A0AAV5SRH6_9BILA</name>
<feature type="non-terminal residue" evidence="1">
    <location>
        <position position="111"/>
    </location>
</feature>
<keyword evidence="2" id="KW-1185">Reference proteome</keyword>
<evidence type="ECO:0000313" key="1">
    <source>
        <dbReference type="EMBL" id="GMS85210.1"/>
    </source>
</evidence>